<feature type="compositionally biased region" description="Polar residues" evidence="1">
    <location>
        <begin position="164"/>
        <end position="176"/>
    </location>
</feature>
<organism evidence="2 3">
    <name type="scientific">Ceratocystis fimbriata CBS 114723</name>
    <dbReference type="NCBI Taxonomy" id="1035309"/>
    <lineage>
        <taxon>Eukaryota</taxon>
        <taxon>Fungi</taxon>
        <taxon>Dikarya</taxon>
        <taxon>Ascomycota</taxon>
        <taxon>Pezizomycotina</taxon>
        <taxon>Sordariomycetes</taxon>
        <taxon>Hypocreomycetidae</taxon>
        <taxon>Microascales</taxon>
        <taxon>Ceratocystidaceae</taxon>
        <taxon>Ceratocystis</taxon>
    </lineage>
</organism>
<keyword evidence="3" id="KW-1185">Reference proteome</keyword>
<sequence>MTTVIQHHQTLQVLSMSSQPQRRYSKRLAATSYDEQDGDFVFTRASKRTKTNNEETPIAPPKKTSRGRPPKEKPTTIPEYEHEALAPSSAKPAPTRKTSRRKPATFDGQDQDEFAQLILPKRTRRSTRVSTAVPDEQPQEHQRQDDVPQPPPPRQQKASRKKQNGTSKSRQPQSPAQEPIMEEPMTLVSTTPRQNGEESIHDISPVVPAGAKIALPLSDTPIINRNKEMRKKGGGRRRSSLGMRGRRASSLTSMGHTALPHKEVTEAEFYKHIEAEGLPEPHRMKQLLTWCGERALSAKPPLGSSHSNAILGARAIQDQLLKDFQSKSEFSDWFSREEVPLPPVVLQPNPRNIEHEEKIAILEAKVSRLRELKKTWQALRKSPQEIISPMNEPSTQDSQNDAELLEASDKRILDAVSSPGAVSALAIRQKTLDRLRNIQSTLEMKVDLLADGAHKLEQRVTTAGREADRVLSLSSNRLKDREKREKALTGTKDMPVMEVLRSLGRILPQGG</sequence>
<dbReference type="GO" id="GO:0000444">
    <property type="term" value="C:MIS12/MIND type complex"/>
    <property type="evidence" value="ECO:0007669"/>
    <property type="project" value="InterPro"/>
</dbReference>
<dbReference type="GO" id="GO:0007059">
    <property type="term" value="P:chromosome segregation"/>
    <property type="evidence" value="ECO:0007669"/>
    <property type="project" value="InterPro"/>
</dbReference>
<dbReference type="InterPro" id="IPR013218">
    <property type="entry name" value="Dsn1/Mis13"/>
</dbReference>
<reference evidence="2 3" key="1">
    <citation type="journal article" date="2013" name="Fungal Biol.">
        <title>Analysis of microsatellite markers in the genome of the plant pathogen Ceratocystis fimbriata.</title>
        <authorList>
            <person name="Simpson M.C."/>
            <person name="Wilken P.M."/>
            <person name="Coetzee M.P."/>
            <person name="Wingfield M.J."/>
            <person name="Wingfield B.D."/>
        </authorList>
    </citation>
    <scope>NUCLEOTIDE SEQUENCE [LARGE SCALE GENOMIC DNA]</scope>
    <source>
        <strain evidence="2 3">CBS 114723</strain>
    </source>
</reference>
<dbReference type="GO" id="GO:0051301">
    <property type="term" value="P:cell division"/>
    <property type="evidence" value="ECO:0007669"/>
    <property type="project" value="InterPro"/>
</dbReference>
<dbReference type="OrthoDB" id="3364649at2759"/>
<accession>A0A2C5XAA3</accession>
<feature type="compositionally biased region" description="Basic and acidic residues" evidence="1">
    <location>
        <begin position="69"/>
        <end position="84"/>
    </location>
</feature>
<proteinExistence type="predicted"/>
<protein>
    <submittedName>
        <fullName evidence="2">Kinetochore protein mis13</fullName>
    </submittedName>
</protein>
<comment type="caution">
    <text evidence="2">The sequence shown here is derived from an EMBL/GenBank/DDBJ whole genome shotgun (WGS) entry which is preliminary data.</text>
</comment>
<dbReference type="Pfam" id="PF08202">
    <property type="entry name" value="MIS13"/>
    <property type="match status" value="1"/>
</dbReference>
<dbReference type="Proteomes" id="UP000222788">
    <property type="component" value="Unassembled WGS sequence"/>
</dbReference>
<gene>
    <name evidence="2" type="primary">mis13</name>
    <name evidence="2" type="ORF">CFIMG_001731RA</name>
</gene>
<evidence type="ECO:0000256" key="1">
    <source>
        <dbReference type="SAM" id="MobiDB-lite"/>
    </source>
</evidence>
<dbReference type="PANTHER" id="PTHR14778:SF2">
    <property type="entry name" value="KINETOCHORE-ASSOCIATED PROTEIN DSN1 HOMOLOG"/>
    <property type="match status" value="1"/>
</dbReference>
<reference evidence="2 3" key="2">
    <citation type="journal article" date="2013" name="IMA Fungus">
        <title>IMA Genome-F 1: Ceratocystis fimbriata: Draft nuclear genome sequence for the plant pathogen, Ceratocystis fimbriata.</title>
        <authorList>
            <person name="Wilken P.M."/>
            <person name="Steenkamp E.T."/>
            <person name="Wingfield M.J."/>
            <person name="de Beer Z.W."/>
            <person name="Wingfield B.D."/>
        </authorList>
    </citation>
    <scope>NUCLEOTIDE SEQUENCE [LARGE SCALE GENOMIC DNA]</scope>
    <source>
        <strain evidence="2 3">CBS 114723</strain>
    </source>
</reference>
<dbReference type="STRING" id="1035309.A0A2C5XAA3"/>
<dbReference type="EMBL" id="APWK03000004">
    <property type="protein sequence ID" value="PHH56058.1"/>
    <property type="molecule type" value="Genomic_DNA"/>
</dbReference>
<dbReference type="PANTHER" id="PTHR14778">
    <property type="entry name" value="KINETOCHORE-ASSOCIATED PROTEIN DSN1 HOMOLOG"/>
    <property type="match status" value="1"/>
</dbReference>
<dbReference type="AlphaFoldDB" id="A0A2C5XAA3"/>
<evidence type="ECO:0000313" key="3">
    <source>
        <dbReference type="Proteomes" id="UP000222788"/>
    </source>
</evidence>
<feature type="compositionally biased region" description="Basic residues" evidence="1">
    <location>
        <begin position="229"/>
        <end position="247"/>
    </location>
</feature>
<name>A0A2C5XAA3_9PEZI</name>
<feature type="region of interest" description="Disordered" evidence="1">
    <location>
        <begin position="44"/>
        <end position="199"/>
    </location>
</feature>
<evidence type="ECO:0000313" key="2">
    <source>
        <dbReference type="EMBL" id="PHH56058.1"/>
    </source>
</evidence>
<feature type="region of interest" description="Disordered" evidence="1">
    <location>
        <begin position="229"/>
        <end position="254"/>
    </location>
</feature>